<evidence type="ECO:0000313" key="2">
    <source>
        <dbReference type="EMBL" id="KAJ6258276.1"/>
    </source>
</evidence>
<dbReference type="InterPro" id="IPR025204">
    <property type="entry name" value="CENP-L"/>
</dbReference>
<feature type="region of interest" description="Disordered" evidence="1">
    <location>
        <begin position="636"/>
        <end position="655"/>
    </location>
</feature>
<accession>A0AAD6ITU0</accession>
<dbReference type="Gene3D" id="2.120.10.80">
    <property type="entry name" value="Kelch-type beta propeller"/>
    <property type="match status" value="1"/>
</dbReference>
<sequence length="1567" mass="173067">MATFTTLPLELKIEILNHLDSLNDLSSIFNSCSDFYSIQQSKYANSIMSSVFQNDLSVSMSAELVALANLRELKAGKSSSELLAIEFPRGGQQLAPTENSKLADLVEIRRITGWFALKFFEYQFKKRPQTHPSQSHSSHPSVQEFRRVQDAFCLLWLWIEAAYEPTRRGLRMRIDSLIEGALHSAQGYEKISPQATVVLGVYSFLISRLEHLGPLYTQSLDSEEVSSTAKRYRCFTQYLQMGIPTLLLLRNGLDGVAELLRSPIGDQLSMVADVFESAGPTAPAHRYCLEGSATLYALLDLYSGWPSSDIKLSARPLWKTPVKTYQICRLPWNQQEHLDYEASFWDDDRLVKEHGSYVFAPQQNTGYWLGGTSNTKEGNTTPTLSNQLMSFDTETQKWETEAAEGNPTAKGNLVFISAGNKGLLLSFAGQEYLGQDSPLIQTVSLREVQIYDIANHKWFSQQTSGDLNARNTSVSGADTDGFPIGRLQPCSVAVKGPNSSSYHIFMFGGNRDGNPDAAISGDPAEVWVLVIPAFRWILVDTNNSGLWDARCHLVGRSQIMLIGGQSESTDSCADTVFRIFDINTLSWTNAYDPNNPQYQIPIALTDASAQSEPEQGFTDSTLEEFFAAQSSSNSTVRSATLATDTEEPTALPGDSQINLINSLSRASSAPTTTHTTDPNPTNTFVTAKKSALSRRFTKRIPIRQSSNPRPWIQSIIIMSSDDIDPASLFYNTSFNLHKVTALNLNGPLTSPANLKACSTRLTNLLRGDVLRGVRVAAPTQADAASRTGNLNRVEFSAIQIPGSDDELNAVAVVFRFEKITYPALLVRRSSQDEAVQLGASSSRRASLRSAATQPEQTNYYPLLLTRLPAWLQSRFTNYLAENFDCHVSNLRLPSDFIMNAIEQHLSRYIPSNDVPDYSHPSKSLQLWLEPQVIVKDGEDVQKPVKLQTLKAISMTFARDDLPGMMYKGQELKIKEEEGGRQEKRGPFELALSLYAYQHMGMLVEKLKLQRAACGEFITGVTADGSGKCKFFPPEASAGGEESNTLDRTKHWDGMLRSLALLPARTTPSSLNSLPEPEEVAIHIPNTQAVEIVDETNLAANQPIDNGLQPAIENALLLDNDQAMWNSFHGQQLGLGTLDLEPDDTWEISQFQTTWPQHPAWQAALAQLTGLEGLSPANLGLAQSIGMVGNNNPPAVSQVVNGEVYDPVEMSYETLQMGLGNEEQLADEGTEAYQPNLSAAQFKRRLVKRDTGSTNIVKRSLVKRAEKVVPLVLWTNWYDVLEETFRFLYKSINILYNDGRTLIRDSLGSQVLTASVTGQSTTTNMETVPEPDPNAFLEEALEPIYDALISFGGLNVEDMAGQLFNYMEVGNGMVRINDDFISTFVDFYGEAALAFSLSAQNISPAPGQSKILTTSDAAAFERWAKQPSPLGINRKQLTIDLAVAIDQILVAFGKLSQEFRWMDKSFDDLTFDDIESNGAPNFSNDLVIESGPEWQPTVIQQPAVNAGPIKQTTLQVIDVDGDGSSEQVNQMTTIQDTFVLEEGDGFGLDPEDLLDDAVLRAWLQDEGV</sequence>
<proteinExistence type="predicted"/>
<gene>
    <name evidence="2" type="ORF">Dda_7196</name>
</gene>
<dbReference type="Proteomes" id="UP001221413">
    <property type="component" value="Unassembled WGS sequence"/>
</dbReference>
<dbReference type="InterPro" id="IPR015915">
    <property type="entry name" value="Kelch-typ_b-propeller"/>
</dbReference>
<organism evidence="2 3">
    <name type="scientific">Drechslerella dactyloides</name>
    <name type="common">Nematode-trapping fungus</name>
    <name type="synonym">Arthrobotrys dactyloides</name>
    <dbReference type="NCBI Taxonomy" id="74499"/>
    <lineage>
        <taxon>Eukaryota</taxon>
        <taxon>Fungi</taxon>
        <taxon>Dikarya</taxon>
        <taxon>Ascomycota</taxon>
        <taxon>Pezizomycotina</taxon>
        <taxon>Orbiliomycetes</taxon>
        <taxon>Orbiliales</taxon>
        <taxon>Orbiliaceae</taxon>
        <taxon>Drechslerella</taxon>
    </lineage>
</organism>
<protein>
    <recommendedName>
        <fullName evidence="4">F-box domain-containing protein</fullName>
    </recommendedName>
</protein>
<evidence type="ECO:0000313" key="3">
    <source>
        <dbReference type="Proteomes" id="UP001221413"/>
    </source>
</evidence>
<reference evidence="2" key="1">
    <citation type="submission" date="2023-01" db="EMBL/GenBank/DDBJ databases">
        <title>The chitinases involved in constricting ring structure development in the nematode-trapping fungus Drechslerella dactyloides.</title>
        <authorList>
            <person name="Wang R."/>
            <person name="Zhang L."/>
            <person name="Tang P."/>
            <person name="Li S."/>
            <person name="Liang L."/>
        </authorList>
    </citation>
    <scope>NUCLEOTIDE SEQUENCE</scope>
    <source>
        <strain evidence="2">YMF1.00031</strain>
    </source>
</reference>
<dbReference type="InterPro" id="IPR011043">
    <property type="entry name" value="Gal_Oxase/kelch_b-propeller"/>
</dbReference>
<comment type="caution">
    <text evidence="2">The sequence shown here is derived from an EMBL/GenBank/DDBJ whole genome shotgun (WGS) entry which is preliminary data.</text>
</comment>
<name>A0AAD6ITU0_DREDA</name>
<dbReference type="SUPFAM" id="SSF50965">
    <property type="entry name" value="Galactose oxidase, central domain"/>
    <property type="match status" value="1"/>
</dbReference>
<dbReference type="Pfam" id="PF13092">
    <property type="entry name" value="CENP-L"/>
    <property type="match status" value="1"/>
</dbReference>
<evidence type="ECO:0008006" key="4">
    <source>
        <dbReference type="Google" id="ProtNLM"/>
    </source>
</evidence>
<evidence type="ECO:0000256" key="1">
    <source>
        <dbReference type="SAM" id="MobiDB-lite"/>
    </source>
</evidence>
<dbReference type="EMBL" id="JAQGDS010000009">
    <property type="protein sequence ID" value="KAJ6258276.1"/>
    <property type="molecule type" value="Genomic_DNA"/>
</dbReference>
<keyword evidence="3" id="KW-1185">Reference proteome</keyword>